<dbReference type="RefSeq" id="WP_220227545.1">
    <property type="nucleotide sequence ID" value="NZ_JAICBX010000001.1"/>
</dbReference>
<keyword evidence="7" id="KW-0408">Iron</keyword>
<organism evidence="12 13">
    <name type="scientific">Flavimaribacter sediminis</name>
    <dbReference type="NCBI Taxonomy" id="2865987"/>
    <lineage>
        <taxon>Bacteria</taxon>
        <taxon>Pseudomonadati</taxon>
        <taxon>Pseudomonadota</taxon>
        <taxon>Alphaproteobacteria</taxon>
        <taxon>Hyphomicrobiales</taxon>
        <taxon>Rhizobiaceae</taxon>
        <taxon>Flavimaribacter</taxon>
    </lineage>
</organism>
<evidence type="ECO:0000256" key="8">
    <source>
        <dbReference type="ARBA" id="ARBA00023014"/>
    </source>
</evidence>
<comment type="cofactor">
    <cofactor evidence="9">
        <name>[2Fe-2S] cluster</name>
        <dbReference type="ChEBI" id="CHEBI:190135"/>
    </cofactor>
</comment>
<dbReference type="InterPro" id="IPR050415">
    <property type="entry name" value="MRET"/>
</dbReference>
<evidence type="ECO:0000256" key="4">
    <source>
        <dbReference type="ARBA" id="ARBA00022723"/>
    </source>
</evidence>
<proteinExistence type="predicted"/>
<evidence type="ECO:0000256" key="5">
    <source>
        <dbReference type="ARBA" id="ARBA00022827"/>
    </source>
</evidence>
<dbReference type="InterPro" id="IPR036010">
    <property type="entry name" value="2Fe-2S_ferredoxin-like_sf"/>
</dbReference>
<dbReference type="CDD" id="cd00207">
    <property type="entry name" value="fer2"/>
    <property type="match status" value="1"/>
</dbReference>
<dbReference type="EMBL" id="JAICBX010000001">
    <property type="protein sequence ID" value="MBW8636901.1"/>
    <property type="molecule type" value="Genomic_DNA"/>
</dbReference>
<keyword evidence="8" id="KW-0411">Iron-sulfur</keyword>
<protein>
    <submittedName>
        <fullName evidence="12">Phenylacetate-CoA oxygenase/reductase subunit PaaK</fullName>
        <ecNumber evidence="12">1.14.13.149</ecNumber>
    </submittedName>
</protein>
<dbReference type="Proteomes" id="UP001196509">
    <property type="component" value="Unassembled WGS sequence"/>
</dbReference>
<keyword evidence="6 12" id="KW-0560">Oxidoreductase</keyword>
<dbReference type="AlphaFoldDB" id="A0AAE2ZL23"/>
<comment type="caution">
    <text evidence="12">The sequence shown here is derived from an EMBL/GenBank/DDBJ whole genome shotgun (WGS) entry which is preliminary data.</text>
</comment>
<evidence type="ECO:0000256" key="7">
    <source>
        <dbReference type="ARBA" id="ARBA00023004"/>
    </source>
</evidence>
<comment type="cofactor">
    <cofactor evidence="1">
        <name>FAD</name>
        <dbReference type="ChEBI" id="CHEBI:57692"/>
    </cofactor>
</comment>
<dbReference type="Pfam" id="PF00111">
    <property type="entry name" value="Fer2"/>
    <property type="match status" value="1"/>
</dbReference>
<keyword evidence="5" id="KW-0274">FAD</keyword>
<evidence type="ECO:0000256" key="9">
    <source>
        <dbReference type="ARBA" id="ARBA00034078"/>
    </source>
</evidence>
<dbReference type="EC" id="1.14.13.149" evidence="12"/>
<dbReference type="InterPro" id="IPR017938">
    <property type="entry name" value="Riboflavin_synthase-like_b-brl"/>
</dbReference>
<evidence type="ECO:0000259" key="11">
    <source>
        <dbReference type="PROSITE" id="PS51384"/>
    </source>
</evidence>
<dbReference type="PRINTS" id="PR00406">
    <property type="entry name" value="CYTB5RDTASE"/>
</dbReference>
<dbReference type="SUPFAM" id="SSF54292">
    <property type="entry name" value="2Fe-2S ferredoxin-like"/>
    <property type="match status" value="1"/>
</dbReference>
<evidence type="ECO:0000259" key="10">
    <source>
        <dbReference type="PROSITE" id="PS51085"/>
    </source>
</evidence>
<dbReference type="InterPro" id="IPR008333">
    <property type="entry name" value="Cbr1-like_FAD-bd_dom"/>
</dbReference>
<keyword evidence="3" id="KW-0001">2Fe-2S</keyword>
<dbReference type="InterPro" id="IPR001709">
    <property type="entry name" value="Flavoprot_Pyr_Nucl_cyt_Rdtase"/>
</dbReference>
<dbReference type="GO" id="GO:0010124">
    <property type="term" value="P:phenylacetate catabolic process"/>
    <property type="evidence" value="ECO:0007669"/>
    <property type="project" value="InterPro"/>
</dbReference>
<dbReference type="Gene3D" id="3.40.50.80">
    <property type="entry name" value="Nucleotide-binding domain of ferredoxin-NADP reductase (FNR) module"/>
    <property type="match status" value="1"/>
</dbReference>
<gene>
    <name evidence="12" type="primary">paaK</name>
    <name evidence="12" type="ORF">K1W69_06850</name>
</gene>
<dbReference type="PRINTS" id="PR00371">
    <property type="entry name" value="FPNCR"/>
</dbReference>
<keyword evidence="13" id="KW-1185">Reference proteome</keyword>
<dbReference type="InterPro" id="IPR039261">
    <property type="entry name" value="FNR_nucleotide-bd"/>
</dbReference>
<accession>A0AAE2ZL23</accession>
<dbReference type="Pfam" id="PF00970">
    <property type="entry name" value="FAD_binding_6"/>
    <property type="match status" value="1"/>
</dbReference>
<evidence type="ECO:0000256" key="3">
    <source>
        <dbReference type="ARBA" id="ARBA00022714"/>
    </source>
</evidence>
<dbReference type="SUPFAM" id="SSF52343">
    <property type="entry name" value="Ferredoxin reductase-like, C-terminal NADP-linked domain"/>
    <property type="match status" value="1"/>
</dbReference>
<dbReference type="GO" id="GO:0050660">
    <property type="term" value="F:flavin adenine dinucleotide binding"/>
    <property type="evidence" value="ECO:0007669"/>
    <property type="project" value="TreeGrafter"/>
</dbReference>
<evidence type="ECO:0000313" key="12">
    <source>
        <dbReference type="EMBL" id="MBW8636901.1"/>
    </source>
</evidence>
<keyword evidence="2" id="KW-0285">Flavoprotein</keyword>
<dbReference type="InterPro" id="IPR017927">
    <property type="entry name" value="FAD-bd_FR_type"/>
</dbReference>
<evidence type="ECO:0000256" key="2">
    <source>
        <dbReference type="ARBA" id="ARBA00022630"/>
    </source>
</evidence>
<dbReference type="InterPro" id="IPR011884">
    <property type="entry name" value="PaaE"/>
</dbReference>
<dbReference type="CDD" id="cd06214">
    <property type="entry name" value="PA_degradation_oxidoreductase_like"/>
    <property type="match status" value="1"/>
</dbReference>
<dbReference type="GO" id="GO:0051537">
    <property type="term" value="F:2 iron, 2 sulfur cluster binding"/>
    <property type="evidence" value="ECO:0007669"/>
    <property type="project" value="UniProtKB-KW"/>
</dbReference>
<dbReference type="PANTHER" id="PTHR47354">
    <property type="entry name" value="NADH OXIDOREDUCTASE HCR"/>
    <property type="match status" value="1"/>
</dbReference>
<evidence type="ECO:0000256" key="6">
    <source>
        <dbReference type="ARBA" id="ARBA00023002"/>
    </source>
</evidence>
<dbReference type="NCBIfam" id="TIGR02160">
    <property type="entry name" value="PA_CoA_Oxy5"/>
    <property type="match status" value="1"/>
</dbReference>
<dbReference type="InterPro" id="IPR001041">
    <property type="entry name" value="2Fe-2S_ferredoxin-type"/>
</dbReference>
<feature type="domain" description="2Fe-2S ferredoxin-type" evidence="10">
    <location>
        <begin position="270"/>
        <end position="361"/>
    </location>
</feature>
<keyword evidence="4" id="KW-0479">Metal-binding</keyword>
<name>A0AAE2ZL23_9HYPH</name>
<dbReference type="Gene3D" id="2.40.30.10">
    <property type="entry name" value="Translation factors"/>
    <property type="match status" value="1"/>
</dbReference>
<dbReference type="InterPro" id="IPR001433">
    <property type="entry name" value="OxRdtase_FAD/NAD-bd"/>
</dbReference>
<evidence type="ECO:0000313" key="13">
    <source>
        <dbReference type="Proteomes" id="UP001196509"/>
    </source>
</evidence>
<reference evidence="12" key="1">
    <citation type="submission" date="2021-08" db="EMBL/GenBank/DDBJ databases">
        <title>Hoeflea bacterium WL0058 sp. nov., isolated from the sediment.</title>
        <authorList>
            <person name="Wang L."/>
            <person name="Zhang D."/>
        </authorList>
    </citation>
    <scope>NUCLEOTIDE SEQUENCE</scope>
    <source>
        <strain evidence="12">WL0058</strain>
    </source>
</reference>
<dbReference type="PANTHER" id="PTHR47354:SF8">
    <property type="entry name" value="1,2-PHENYLACETYL-COA EPOXIDASE, SUBUNIT E"/>
    <property type="match status" value="1"/>
</dbReference>
<dbReference type="InterPro" id="IPR012675">
    <property type="entry name" value="Beta-grasp_dom_sf"/>
</dbReference>
<feature type="domain" description="FAD-binding FR-type" evidence="11">
    <location>
        <begin position="2"/>
        <end position="106"/>
    </location>
</feature>
<dbReference type="SUPFAM" id="SSF63380">
    <property type="entry name" value="Riboflavin synthase domain-like"/>
    <property type="match status" value="1"/>
</dbReference>
<dbReference type="Gene3D" id="3.10.20.30">
    <property type="match status" value="1"/>
</dbReference>
<evidence type="ECO:0000256" key="1">
    <source>
        <dbReference type="ARBA" id="ARBA00001974"/>
    </source>
</evidence>
<dbReference type="GO" id="GO:0097266">
    <property type="term" value="F:phenylacetyl-CoA 1,2-epoxidase activity"/>
    <property type="evidence" value="ECO:0007669"/>
    <property type="project" value="UniProtKB-EC"/>
</dbReference>
<dbReference type="PROSITE" id="PS51384">
    <property type="entry name" value="FAD_FR"/>
    <property type="match status" value="1"/>
</dbReference>
<dbReference type="GO" id="GO:0046872">
    <property type="term" value="F:metal ion binding"/>
    <property type="evidence" value="ECO:0007669"/>
    <property type="project" value="UniProtKB-KW"/>
</dbReference>
<dbReference type="PROSITE" id="PS51085">
    <property type="entry name" value="2FE2S_FER_2"/>
    <property type="match status" value="1"/>
</dbReference>
<sequence length="361" mass="39895">MAQFYPLKIKHIVRETPDSVSVSFDVPEEARERFVFVPGQYLTLRARIADEDLRRTYSICSGIDDGDLRVAIKRVDGGVFSGFANDNLEVGMEIDVMPPLGRFTNAADPAARNDYVAFAAGSGVTPVLSIVKSVLAREPSSTFTLFYGNRDRNSVIFREELEDLKDRFIDRFTLVHVLSREAQDVDILHGRIDADRIRKFAENKLFDPRSATKVFLCGPGDMIDDARRVLEDLGVEPDRIRFELFTPADGGAASKKSAVPPPSAAHSKGVSVEAVLDGVRATFTMEGADGNVIDAAHRQGIELPYSCKGGMCCTCRCKLVEGEVEMAENYSLEPWELDAGYILSCQARPLTEKVVLDFDEV</sequence>
<dbReference type="Pfam" id="PF00175">
    <property type="entry name" value="NAD_binding_1"/>
    <property type="match status" value="1"/>
</dbReference>